<sequence length="222" mass="25624">MLLLGKDTKKVSDLELDIIDSGRLNEYTWGKESYYLFLDSVRNAISKNLVKINKVDNGERIGFYRLRGLAYVFQVWFNECWPYIDGIHCSKLHDRIPRILNWCNDTAPFIKQFKNSIFGVSLSKLKVKNLFPTEEELLRLHLDGFFVDKNLDGMGKGKSVQIDDDSHDVEEYDNEEDAKIEEASHGDEDDVKDDDEDDGENEEGETDEGVNEEGDNEQDENE</sequence>
<evidence type="ECO:0000313" key="3">
    <source>
        <dbReference type="Proteomes" id="UP000596661"/>
    </source>
</evidence>
<dbReference type="PANTHER" id="PTHR48449">
    <property type="entry name" value="DUF1985 DOMAIN-CONTAINING PROTEIN"/>
    <property type="match status" value="1"/>
</dbReference>
<evidence type="ECO:0000313" key="2">
    <source>
        <dbReference type="EnsemblPlants" id="cds.evm.model.08.623"/>
    </source>
</evidence>
<evidence type="ECO:0000256" key="1">
    <source>
        <dbReference type="SAM" id="MobiDB-lite"/>
    </source>
</evidence>
<protein>
    <submittedName>
        <fullName evidence="2">Uncharacterized protein</fullName>
    </submittedName>
</protein>
<keyword evidence="3" id="KW-1185">Reference proteome</keyword>
<dbReference type="EnsemblPlants" id="evm.model.08.623">
    <property type="protein sequence ID" value="cds.evm.model.08.623"/>
    <property type="gene ID" value="evm.TU.08.623"/>
</dbReference>
<dbReference type="PANTHER" id="PTHR48449:SF1">
    <property type="entry name" value="DUF1985 DOMAIN-CONTAINING PROTEIN"/>
    <property type="match status" value="1"/>
</dbReference>
<dbReference type="EMBL" id="UZAU01000689">
    <property type="status" value="NOT_ANNOTATED_CDS"/>
    <property type="molecule type" value="Genomic_DNA"/>
</dbReference>
<accession>A0A803QBV0</accession>
<name>A0A803QBV0_CANSA</name>
<dbReference type="AlphaFoldDB" id="A0A803QBV0"/>
<dbReference type="Gramene" id="evm.model.08.623">
    <property type="protein sequence ID" value="cds.evm.model.08.623"/>
    <property type="gene ID" value="evm.TU.08.623"/>
</dbReference>
<reference evidence="2" key="1">
    <citation type="submission" date="2018-11" db="EMBL/GenBank/DDBJ databases">
        <authorList>
            <person name="Grassa J C."/>
        </authorList>
    </citation>
    <scope>NUCLEOTIDE SEQUENCE [LARGE SCALE GENOMIC DNA]</scope>
</reference>
<feature type="region of interest" description="Disordered" evidence="1">
    <location>
        <begin position="158"/>
        <end position="222"/>
    </location>
</feature>
<feature type="compositionally biased region" description="Acidic residues" evidence="1">
    <location>
        <begin position="187"/>
        <end position="222"/>
    </location>
</feature>
<reference evidence="2" key="2">
    <citation type="submission" date="2021-03" db="UniProtKB">
        <authorList>
            <consortium name="EnsemblPlants"/>
        </authorList>
    </citation>
    <scope>IDENTIFICATION</scope>
</reference>
<feature type="compositionally biased region" description="Acidic residues" evidence="1">
    <location>
        <begin position="162"/>
        <end position="179"/>
    </location>
</feature>
<dbReference type="Proteomes" id="UP000596661">
    <property type="component" value="Chromosome 8"/>
</dbReference>
<proteinExistence type="predicted"/>
<organism evidence="2 3">
    <name type="scientific">Cannabis sativa</name>
    <name type="common">Hemp</name>
    <name type="synonym">Marijuana</name>
    <dbReference type="NCBI Taxonomy" id="3483"/>
    <lineage>
        <taxon>Eukaryota</taxon>
        <taxon>Viridiplantae</taxon>
        <taxon>Streptophyta</taxon>
        <taxon>Embryophyta</taxon>
        <taxon>Tracheophyta</taxon>
        <taxon>Spermatophyta</taxon>
        <taxon>Magnoliopsida</taxon>
        <taxon>eudicotyledons</taxon>
        <taxon>Gunneridae</taxon>
        <taxon>Pentapetalae</taxon>
        <taxon>rosids</taxon>
        <taxon>fabids</taxon>
        <taxon>Rosales</taxon>
        <taxon>Cannabaceae</taxon>
        <taxon>Cannabis</taxon>
    </lineage>
</organism>